<dbReference type="Proteomes" id="UP000886595">
    <property type="component" value="Unassembled WGS sequence"/>
</dbReference>
<sequence length="115" mass="13097">MEGRLISTCSDYTEKGLAAFEICSKGKVKFYPFRLSSDDKPLIWISSSGEKRLKLASVSKIVPRQELKSAGQMTIKHGDTSFADSQQTESNHNSTNSHDKKQMMIKELMWRRSHE</sequence>
<feature type="region of interest" description="Disordered" evidence="1">
    <location>
        <begin position="68"/>
        <end position="103"/>
    </location>
</feature>
<dbReference type="EMBL" id="JAAMPC010000006">
    <property type="protein sequence ID" value="KAG2306833.1"/>
    <property type="molecule type" value="Genomic_DNA"/>
</dbReference>
<accession>A0A8X7SGS3</accession>
<evidence type="ECO:0000313" key="3">
    <source>
        <dbReference type="Proteomes" id="UP000886595"/>
    </source>
</evidence>
<feature type="compositionally biased region" description="Polar residues" evidence="1">
    <location>
        <begin position="82"/>
        <end position="96"/>
    </location>
</feature>
<evidence type="ECO:0000313" key="2">
    <source>
        <dbReference type="EMBL" id="KAG2306833.1"/>
    </source>
</evidence>
<dbReference type="AlphaFoldDB" id="A0A8X7SGS3"/>
<gene>
    <name evidence="2" type="ORF">Bca52824_026581</name>
</gene>
<proteinExistence type="predicted"/>
<protein>
    <submittedName>
        <fullName evidence="2">Uncharacterized protein</fullName>
    </submittedName>
</protein>
<comment type="caution">
    <text evidence="2">The sequence shown here is derived from an EMBL/GenBank/DDBJ whole genome shotgun (WGS) entry which is preliminary data.</text>
</comment>
<reference evidence="2 3" key="1">
    <citation type="submission" date="2020-02" db="EMBL/GenBank/DDBJ databases">
        <authorList>
            <person name="Ma Q."/>
            <person name="Huang Y."/>
            <person name="Song X."/>
            <person name="Pei D."/>
        </authorList>
    </citation>
    <scope>NUCLEOTIDE SEQUENCE [LARGE SCALE GENOMIC DNA]</scope>
    <source>
        <strain evidence="2">Sxm20200214</strain>
        <tissue evidence="2">Leaf</tissue>
    </source>
</reference>
<organism evidence="2 3">
    <name type="scientific">Brassica carinata</name>
    <name type="common">Ethiopian mustard</name>
    <name type="synonym">Abyssinian cabbage</name>
    <dbReference type="NCBI Taxonomy" id="52824"/>
    <lineage>
        <taxon>Eukaryota</taxon>
        <taxon>Viridiplantae</taxon>
        <taxon>Streptophyta</taxon>
        <taxon>Embryophyta</taxon>
        <taxon>Tracheophyta</taxon>
        <taxon>Spermatophyta</taxon>
        <taxon>Magnoliopsida</taxon>
        <taxon>eudicotyledons</taxon>
        <taxon>Gunneridae</taxon>
        <taxon>Pentapetalae</taxon>
        <taxon>rosids</taxon>
        <taxon>malvids</taxon>
        <taxon>Brassicales</taxon>
        <taxon>Brassicaceae</taxon>
        <taxon>Brassiceae</taxon>
        <taxon>Brassica</taxon>
    </lineage>
</organism>
<evidence type="ECO:0000256" key="1">
    <source>
        <dbReference type="SAM" id="MobiDB-lite"/>
    </source>
</evidence>
<name>A0A8X7SGS3_BRACI</name>
<keyword evidence="3" id="KW-1185">Reference proteome</keyword>